<dbReference type="RefSeq" id="XP_055864320.1">
    <property type="nucleotide sequence ID" value="XM_056008345.1"/>
</dbReference>
<organism evidence="4 5">
    <name type="scientific">Biomphalaria glabrata</name>
    <name type="common">Bloodfluke planorb</name>
    <name type="synonym">Freshwater snail</name>
    <dbReference type="NCBI Taxonomy" id="6526"/>
    <lineage>
        <taxon>Eukaryota</taxon>
        <taxon>Metazoa</taxon>
        <taxon>Spiralia</taxon>
        <taxon>Lophotrochozoa</taxon>
        <taxon>Mollusca</taxon>
        <taxon>Gastropoda</taxon>
        <taxon>Heterobranchia</taxon>
        <taxon>Euthyneura</taxon>
        <taxon>Panpulmonata</taxon>
        <taxon>Hygrophila</taxon>
        <taxon>Lymnaeoidea</taxon>
        <taxon>Planorbidae</taxon>
        <taxon>Biomphalaria</taxon>
    </lineage>
</organism>
<dbReference type="InterPro" id="IPR006140">
    <property type="entry name" value="D-isomer_DH_NAD-bd"/>
</dbReference>
<dbReference type="GO" id="GO:0005829">
    <property type="term" value="C:cytosol"/>
    <property type="evidence" value="ECO:0007669"/>
    <property type="project" value="TreeGrafter"/>
</dbReference>
<dbReference type="Gene3D" id="3.40.50.720">
    <property type="entry name" value="NAD(P)-binding Rossmann-like Domain"/>
    <property type="match status" value="3"/>
</dbReference>
<dbReference type="GO" id="GO:0030267">
    <property type="term" value="F:glyoxylate reductase (NADPH) activity"/>
    <property type="evidence" value="ECO:0007669"/>
    <property type="project" value="TreeGrafter"/>
</dbReference>
<dbReference type="PANTHER" id="PTHR10996:SF178">
    <property type="entry name" value="2-HYDROXYACID DEHYDROGENASE YGL185C-RELATED"/>
    <property type="match status" value="1"/>
</dbReference>
<keyword evidence="2" id="KW-0520">NAD</keyword>
<protein>
    <submittedName>
        <fullName evidence="5">Glyoxylate reductase/hydroxypyruvate reductase-like isoform X2</fullName>
    </submittedName>
</protein>
<evidence type="ECO:0000256" key="2">
    <source>
        <dbReference type="ARBA" id="ARBA00023027"/>
    </source>
</evidence>
<dbReference type="InterPro" id="IPR036291">
    <property type="entry name" value="NAD(P)-bd_dom_sf"/>
</dbReference>
<dbReference type="GO" id="GO:0051287">
    <property type="term" value="F:NAD binding"/>
    <property type="evidence" value="ECO:0007669"/>
    <property type="project" value="InterPro"/>
</dbReference>
<evidence type="ECO:0000259" key="3">
    <source>
        <dbReference type="Pfam" id="PF02826"/>
    </source>
</evidence>
<dbReference type="Proteomes" id="UP001165740">
    <property type="component" value="Chromosome 13"/>
</dbReference>
<dbReference type="AlphaFoldDB" id="A0A9W2YNU3"/>
<keyword evidence="4" id="KW-1185">Reference proteome</keyword>
<dbReference type="PANTHER" id="PTHR10996">
    <property type="entry name" value="2-HYDROXYACID DEHYDROGENASE-RELATED"/>
    <property type="match status" value="1"/>
</dbReference>
<evidence type="ECO:0000313" key="5">
    <source>
        <dbReference type="RefSeq" id="XP_055864320.1"/>
    </source>
</evidence>
<dbReference type="InterPro" id="IPR050223">
    <property type="entry name" value="D-isomer_2-hydroxyacid_DH"/>
</dbReference>
<reference evidence="5" key="1">
    <citation type="submission" date="2025-08" db="UniProtKB">
        <authorList>
            <consortium name="RefSeq"/>
        </authorList>
    </citation>
    <scope>IDENTIFICATION</scope>
</reference>
<gene>
    <name evidence="5" type="primary">LOC106050917</name>
</gene>
<evidence type="ECO:0000256" key="1">
    <source>
        <dbReference type="ARBA" id="ARBA00023002"/>
    </source>
</evidence>
<evidence type="ECO:0000313" key="4">
    <source>
        <dbReference type="Proteomes" id="UP001165740"/>
    </source>
</evidence>
<name>A0A9W2YNU3_BIOGL</name>
<feature type="domain" description="D-isomer specific 2-hydroxyacid dehydrogenase NAD-binding" evidence="3">
    <location>
        <begin position="107"/>
        <end position="264"/>
    </location>
</feature>
<sequence length="294" mass="32292">MVSCICLNKKTEQSKSHYEGFLGPVPIEGGGDEPGKHKLPKVFVSRLIDPEAIRQLKLKYHVELWDTEEVIPRPTLIRCVEGCTVIVSTTSDIIDMEVLEAAGCEAAHRGQWDLPLYGYAMTNRVLGFLGFGPVGWEVASRMQPFDLSRIIYYDKVTHPLAKDVNAEQVSLEDVFSLSDLIVCTLALSSETKGIVNAEKFNMCKSECIFVNTSRGALVNHDDLVAALESKQIAGAGLDVTHPQPLPTDHPLLKLPNCIVTPHMGSATYQTRLKMALSVVNAALETMHSTPHPSQ</sequence>
<dbReference type="Pfam" id="PF02826">
    <property type="entry name" value="2-Hacid_dh_C"/>
    <property type="match status" value="1"/>
</dbReference>
<dbReference type="SUPFAM" id="SSF52283">
    <property type="entry name" value="Formate/glycerate dehydrogenase catalytic domain-like"/>
    <property type="match status" value="1"/>
</dbReference>
<dbReference type="SUPFAM" id="SSF51735">
    <property type="entry name" value="NAD(P)-binding Rossmann-fold domains"/>
    <property type="match status" value="1"/>
</dbReference>
<proteinExistence type="predicted"/>
<accession>A0A9W2YNU3</accession>
<keyword evidence="1" id="KW-0560">Oxidoreductase</keyword>
<dbReference type="GeneID" id="106050917"/>
<dbReference type="GO" id="GO:0016618">
    <property type="term" value="F:hydroxypyruvate reductase [NAD(P)H] activity"/>
    <property type="evidence" value="ECO:0007669"/>
    <property type="project" value="TreeGrafter"/>
</dbReference>